<protein>
    <submittedName>
        <fullName evidence="3">Speriolin-like</fullName>
    </submittedName>
</protein>
<keyword evidence="2" id="KW-1185">Reference proteome</keyword>
<dbReference type="RefSeq" id="XP_025032143.1">
    <property type="nucleotide sequence ID" value="XM_025176375.1"/>
</dbReference>
<organism evidence="2 3">
    <name type="scientific">Python bivittatus</name>
    <name type="common">Burmese python</name>
    <name type="synonym">Python molurus bivittatus</name>
    <dbReference type="NCBI Taxonomy" id="176946"/>
    <lineage>
        <taxon>Eukaryota</taxon>
        <taxon>Metazoa</taxon>
        <taxon>Chordata</taxon>
        <taxon>Craniata</taxon>
        <taxon>Vertebrata</taxon>
        <taxon>Euteleostomi</taxon>
        <taxon>Lepidosauria</taxon>
        <taxon>Squamata</taxon>
        <taxon>Bifurcata</taxon>
        <taxon>Unidentata</taxon>
        <taxon>Episquamata</taxon>
        <taxon>Toxicofera</taxon>
        <taxon>Serpentes</taxon>
        <taxon>Henophidia</taxon>
        <taxon>Pythonidae</taxon>
        <taxon>Python</taxon>
    </lineage>
</organism>
<evidence type="ECO:0000313" key="2">
    <source>
        <dbReference type="Proteomes" id="UP000695026"/>
    </source>
</evidence>
<accession>A0A9F5J8F8</accession>
<proteinExistence type="predicted"/>
<name>A0A9F5J8F8_PYTBI</name>
<dbReference type="GeneID" id="112542760"/>
<dbReference type="InterPro" id="IPR029384">
    <property type="entry name" value="Speriolin_C"/>
</dbReference>
<feature type="domain" description="Speriolin C-terminal" evidence="1">
    <location>
        <begin position="63"/>
        <end position="209"/>
    </location>
</feature>
<dbReference type="OMA" id="MDYNNPD"/>
<dbReference type="InterPro" id="IPR026715">
    <property type="entry name" value="SPATC1"/>
</dbReference>
<reference evidence="3" key="1">
    <citation type="submission" date="2025-08" db="UniProtKB">
        <authorList>
            <consortium name="RefSeq"/>
        </authorList>
    </citation>
    <scope>IDENTIFICATION</scope>
    <source>
        <tissue evidence="3">Liver</tissue>
    </source>
</reference>
<dbReference type="KEGG" id="pbi:112542760"/>
<dbReference type="GO" id="GO:0005813">
    <property type="term" value="C:centrosome"/>
    <property type="evidence" value="ECO:0007669"/>
    <property type="project" value="TreeGrafter"/>
</dbReference>
<dbReference type="AlphaFoldDB" id="A0A9F5J8F8"/>
<sequence length="209" mass="24036">MLTDDLAQQLHVTVKWDQGSSNADWNRPWRREEDHCAAMPRAQTPELAQKGSMDSKTATFERIVGEIAFQLDRRILSSIFPDRVRLYGFTVGNIPEKIMQGESDTVNPLTQEQRAAMMERYNEIMSRLKPQNYNPTFHPQFTEHIVNTYGILRERPDASGSEAELYNDLNYLHEVIVSVVPQDKVADCLILLNCLRLLSQADGKPLFIW</sequence>
<dbReference type="Pfam" id="PF15059">
    <property type="entry name" value="Speriolin_C"/>
    <property type="match status" value="1"/>
</dbReference>
<dbReference type="PANTHER" id="PTHR22192">
    <property type="entry name" value="SPERIOLIN"/>
    <property type="match status" value="1"/>
</dbReference>
<dbReference type="OrthoDB" id="6114770at2759"/>
<evidence type="ECO:0000313" key="3">
    <source>
        <dbReference type="RefSeq" id="XP_025032143.1"/>
    </source>
</evidence>
<dbReference type="PANTHER" id="PTHR22192:SF16">
    <property type="entry name" value="SPERIOLIN"/>
    <property type="match status" value="1"/>
</dbReference>
<gene>
    <name evidence="3" type="primary">LOC112542760</name>
</gene>
<dbReference type="Proteomes" id="UP000695026">
    <property type="component" value="Unplaced"/>
</dbReference>
<evidence type="ECO:0000259" key="1">
    <source>
        <dbReference type="Pfam" id="PF15059"/>
    </source>
</evidence>